<dbReference type="Pfam" id="PF00753">
    <property type="entry name" value="Lactamase_B"/>
    <property type="match status" value="1"/>
</dbReference>
<evidence type="ECO:0000256" key="2">
    <source>
        <dbReference type="ARBA" id="ARBA00034301"/>
    </source>
</evidence>
<dbReference type="RefSeq" id="WP_213527664.1">
    <property type="nucleotide sequence ID" value="NZ_BOVJ01000027.1"/>
</dbReference>
<dbReference type="SMART" id="SM00849">
    <property type="entry name" value="Lactamase_B"/>
    <property type="match status" value="1"/>
</dbReference>
<evidence type="ECO:0000259" key="4">
    <source>
        <dbReference type="SMART" id="SM00849"/>
    </source>
</evidence>
<comment type="function">
    <text evidence="2">Counteracts the endogenous Pycsar antiviral defense system. Phosphodiesterase that enables metal-dependent hydrolysis of host cyclic nucleotide Pycsar defense signals such as cCMP and cUMP.</text>
</comment>
<dbReference type="InterPro" id="IPR036866">
    <property type="entry name" value="RibonucZ/Hydroxyglut_hydro"/>
</dbReference>
<sequence>MKVTRVQHVIQLSFLPRFFPVNCYLIEENDGLTLIDAGLPFSKKGILQAAERIGKPIARIVLTHAHDDHVGALDAIKAHLPHVPVHISSRDARLLAGDVSLDRNEPNTPIRGGVPKKVKTRADVLLADGDRVGSLQAVAAPGHTPGSMAFLDTRTGALIAGDAFQTRGGIAVSGQFRPWFPFPAFATWSKTLALESARRLQALRPTLLAVGHGRMIANPADKIGQAIAEAERGAESAAPQRRG</sequence>
<name>A0ABQ4N2D7_9BACL</name>
<dbReference type="EMBL" id="BOVJ01000027">
    <property type="protein sequence ID" value="GIQ62353.1"/>
    <property type="molecule type" value="Genomic_DNA"/>
</dbReference>
<gene>
    <name evidence="5" type="ORF">PACILC2_09210</name>
</gene>
<keyword evidence="6" id="KW-1185">Reference proteome</keyword>
<dbReference type="InterPro" id="IPR050855">
    <property type="entry name" value="NDM-1-like"/>
</dbReference>
<comment type="caution">
    <text evidence="5">The sequence shown here is derived from an EMBL/GenBank/DDBJ whole genome shotgun (WGS) entry which is preliminary data.</text>
</comment>
<comment type="catalytic activity">
    <reaction evidence="1">
        <text>3',5'-cyclic CMP + H2O = CMP + H(+)</text>
        <dbReference type="Rhea" id="RHEA:72675"/>
        <dbReference type="ChEBI" id="CHEBI:15377"/>
        <dbReference type="ChEBI" id="CHEBI:15378"/>
        <dbReference type="ChEBI" id="CHEBI:58003"/>
        <dbReference type="ChEBI" id="CHEBI:60377"/>
    </reaction>
    <physiologicalReaction direction="left-to-right" evidence="1">
        <dbReference type="Rhea" id="RHEA:72676"/>
    </physiologicalReaction>
</comment>
<dbReference type="PANTHER" id="PTHR42951">
    <property type="entry name" value="METALLO-BETA-LACTAMASE DOMAIN-CONTAINING"/>
    <property type="match status" value="1"/>
</dbReference>
<dbReference type="CDD" id="cd07721">
    <property type="entry name" value="yflN-like_MBL-fold"/>
    <property type="match status" value="1"/>
</dbReference>
<dbReference type="Gene3D" id="3.60.15.10">
    <property type="entry name" value="Ribonuclease Z/Hydroxyacylglutathione hydrolase-like"/>
    <property type="match status" value="1"/>
</dbReference>
<protein>
    <submittedName>
        <fullName evidence="5">MBL fold metallo-hydrolase</fullName>
    </submittedName>
</protein>
<dbReference type="SUPFAM" id="SSF56281">
    <property type="entry name" value="Metallo-hydrolase/oxidoreductase"/>
    <property type="match status" value="1"/>
</dbReference>
<dbReference type="Proteomes" id="UP000680304">
    <property type="component" value="Unassembled WGS sequence"/>
</dbReference>
<proteinExistence type="predicted"/>
<organism evidence="5 6">
    <name type="scientific">Paenibacillus cisolokensis</name>
    <dbReference type="NCBI Taxonomy" id="1658519"/>
    <lineage>
        <taxon>Bacteria</taxon>
        <taxon>Bacillati</taxon>
        <taxon>Bacillota</taxon>
        <taxon>Bacilli</taxon>
        <taxon>Bacillales</taxon>
        <taxon>Paenibacillaceae</taxon>
        <taxon>Paenibacillus</taxon>
    </lineage>
</organism>
<reference evidence="5 6" key="1">
    <citation type="submission" date="2021-04" db="EMBL/GenBank/DDBJ databases">
        <title>Draft genome sequence of Paenibacillus cisolokensis, LC2-13A.</title>
        <authorList>
            <person name="Uke A."/>
            <person name="Chhe C."/>
            <person name="Baramee S."/>
            <person name="Kosugi A."/>
        </authorList>
    </citation>
    <scope>NUCLEOTIDE SEQUENCE [LARGE SCALE GENOMIC DNA]</scope>
    <source>
        <strain evidence="5 6">LC2-13A</strain>
    </source>
</reference>
<dbReference type="InterPro" id="IPR001279">
    <property type="entry name" value="Metallo-B-lactamas"/>
</dbReference>
<evidence type="ECO:0000313" key="6">
    <source>
        <dbReference type="Proteomes" id="UP000680304"/>
    </source>
</evidence>
<evidence type="ECO:0000256" key="3">
    <source>
        <dbReference type="ARBA" id="ARBA00048505"/>
    </source>
</evidence>
<accession>A0ABQ4N2D7</accession>
<comment type="catalytic activity">
    <reaction evidence="3">
        <text>3',5'-cyclic UMP + H2O = UMP + H(+)</text>
        <dbReference type="Rhea" id="RHEA:70575"/>
        <dbReference type="ChEBI" id="CHEBI:15377"/>
        <dbReference type="ChEBI" id="CHEBI:15378"/>
        <dbReference type="ChEBI" id="CHEBI:57865"/>
        <dbReference type="ChEBI" id="CHEBI:184387"/>
    </reaction>
    <physiologicalReaction direction="left-to-right" evidence="3">
        <dbReference type="Rhea" id="RHEA:70576"/>
    </physiologicalReaction>
</comment>
<feature type="domain" description="Metallo-beta-lactamase" evidence="4">
    <location>
        <begin position="20"/>
        <end position="212"/>
    </location>
</feature>
<dbReference type="PANTHER" id="PTHR42951:SF9">
    <property type="entry name" value="METAL-DEPENDENT HYDROLASE"/>
    <property type="match status" value="1"/>
</dbReference>
<evidence type="ECO:0000313" key="5">
    <source>
        <dbReference type="EMBL" id="GIQ62353.1"/>
    </source>
</evidence>
<evidence type="ECO:0000256" key="1">
    <source>
        <dbReference type="ARBA" id="ARBA00034221"/>
    </source>
</evidence>